<evidence type="ECO:0000256" key="3">
    <source>
        <dbReference type="ARBA" id="ARBA00023082"/>
    </source>
</evidence>
<keyword evidence="2 6" id="KW-0805">Transcription regulation</keyword>
<feature type="domain" description="RNA polymerase sigma-70 region 2" evidence="7">
    <location>
        <begin position="35"/>
        <end position="96"/>
    </location>
</feature>
<dbReference type="Gene3D" id="1.10.10.10">
    <property type="entry name" value="Winged helix-like DNA-binding domain superfamily/Winged helix DNA-binding domain"/>
    <property type="match status" value="1"/>
</dbReference>
<dbReference type="NCBIfam" id="TIGR02937">
    <property type="entry name" value="sigma70-ECF"/>
    <property type="match status" value="1"/>
</dbReference>
<evidence type="ECO:0000256" key="2">
    <source>
        <dbReference type="ARBA" id="ARBA00023015"/>
    </source>
</evidence>
<dbReference type="GO" id="GO:0016987">
    <property type="term" value="F:sigma factor activity"/>
    <property type="evidence" value="ECO:0007669"/>
    <property type="project" value="UniProtKB-KW"/>
</dbReference>
<keyword evidence="4 6" id="KW-0238">DNA-binding</keyword>
<dbReference type="PANTHER" id="PTHR43133:SF59">
    <property type="entry name" value="ECF RNA POLYMERASE SIGMA FACTOR SIGR"/>
    <property type="match status" value="1"/>
</dbReference>
<keyword evidence="10" id="KW-1185">Reference proteome</keyword>
<dbReference type="InterPro" id="IPR014284">
    <property type="entry name" value="RNA_pol_sigma-70_dom"/>
</dbReference>
<dbReference type="KEGG" id="pfer:IRI77_22170"/>
<dbReference type="AlphaFoldDB" id="A0A7S7NL05"/>
<dbReference type="CDD" id="cd06171">
    <property type="entry name" value="Sigma70_r4"/>
    <property type="match status" value="1"/>
</dbReference>
<evidence type="ECO:0000256" key="1">
    <source>
        <dbReference type="ARBA" id="ARBA00010641"/>
    </source>
</evidence>
<dbReference type="EMBL" id="CP063849">
    <property type="protein sequence ID" value="QOY85528.1"/>
    <property type="molecule type" value="Genomic_DNA"/>
</dbReference>
<dbReference type="GO" id="GO:0003677">
    <property type="term" value="F:DNA binding"/>
    <property type="evidence" value="ECO:0007669"/>
    <property type="project" value="UniProtKB-KW"/>
</dbReference>
<dbReference type="InterPro" id="IPR013325">
    <property type="entry name" value="RNA_pol_sigma_r2"/>
</dbReference>
<keyword evidence="3 6" id="KW-0731">Sigma factor</keyword>
<dbReference type="InterPro" id="IPR013249">
    <property type="entry name" value="RNA_pol_sigma70_r4_t2"/>
</dbReference>
<evidence type="ECO:0000256" key="4">
    <source>
        <dbReference type="ARBA" id="ARBA00023125"/>
    </source>
</evidence>
<dbReference type="RefSeq" id="WP_194447198.1">
    <property type="nucleotide sequence ID" value="NZ_CP063849.1"/>
</dbReference>
<keyword evidence="5 6" id="KW-0804">Transcription</keyword>
<dbReference type="Pfam" id="PF08281">
    <property type="entry name" value="Sigma70_r4_2"/>
    <property type="match status" value="1"/>
</dbReference>
<dbReference type="PROSITE" id="PS01063">
    <property type="entry name" value="SIGMA70_ECF"/>
    <property type="match status" value="1"/>
</dbReference>
<evidence type="ECO:0000259" key="8">
    <source>
        <dbReference type="Pfam" id="PF08281"/>
    </source>
</evidence>
<evidence type="ECO:0000259" key="7">
    <source>
        <dbReference type="Pfam" id="PF04542"/>
    </source>
</evidence>
<evidence type="ECO:0000256" key="6">
    <source>
        <dbReference type="RuleBase" id="RU000716"/>
    </source>
</evidence>
<gene>
    <name evidence="9" type="ORF">IRI77_22170</name>
</gene>
<evidence type="ECO:0000256" key="5">
    <source>
        <dbReference type="ARBA" id="ARBA00023163"/>
    </source>
</evidence>
<feature type="domain" description="RNA polymerase sigma factor 70 region 4 type 2" evidence="8">
    <location>
        <begin position="127"/>
        <end position="178"/>
    </location>
</feature>
<dbReference type="InterPro" id="IPR036388">
    <property type="entry name" value="WH-like_DNA-bd_sf"/>
</dbReference>
<dbReference type="SUPFAM" id="SSF88659">
    <property type="entry name" value="Sigma3 and sigma4 domains of RNA polymerase sigma factors"/>
    <property type="match status" value="1"/>
</dbReference>
<dbReference type="InterPro" id="IPR013324">
    <property type="entry name" value="RNA_pol_sigma_r3/r4-like"/>
</dbReference>
<dbReference type="Gene3D" id="1.10.1740.10">
    <property type="match status" value="1"/>
</dbReference>
<evidence type="ECO:0000313" key="9">
    <source>
        <dbReference type="EMBL" id="QOY85528.1"/>
    </source>
</evidence>
<dbReference type="SUPFAM" id="SSF88946">
    <property type="entry name" value="Sigma2 domain of RNA polymerase sigma factors"/>
    <property type="match status" value="1"/>
</dbReference>
<reference evidence="9 10" key="1">
    <citation type="submission" date="2020-10" db="EMBL/GenBank/DDBJ databases">
        <title>Complete genome sequence of Paludibaculum fermentans P105T, a facultatively anaerobic acidobacterium capable of dissimilatory Fe(III) reduction.</title>
        <authorList>
            <person name="Dedysh S.N."/>
            <person name="Beletsky A.V."/>
            <person name="Kulichevskaya I.S."/>
            <person name="Mardanov A.V."/>
            <person name="Ravin N.V."/>
        </authorList>
    </citation>
    <scope>NUCLEOTIDE SEQUENCE [LARGE SCALE GENOMIC DNA]</scope>
    <source>
        <strain evidence="9 10">P105</strain>
    </source>
</reference>
<organism evidence="9 10">
    <name type="scientific">Paludibaculum fermentans</name>
    <dbReference type="NCBI Taxonomy" id="1473598"/>
    <lineage>
        <taxon>Bacteria</taxon>
        <taxon>Pseudomonadati</taxon>
        <taxon>Acidobacteriota</taxon>
        <taxon>Terriglobia</taxon>
        <taxon>Bryobacterales</taxon>
        <taxon>Bryobacteraceae</taxon>
        <taxon>Paludibaculum</taxon>
    </lineage>
</organism>
<evidence type="ECO:0000313" key="10">
    <source>
        <dbReference type="Proteomes" id="UP000593892"/>
    </source>
</evidence>
<dbReference type="InterPro" id="IPR007627">
    <property type="entry name" value="RNA_pol_sigma70_r2"/>
</dbReference>
<protein>
    <recommendedName>
        <fullName evidence="6">RNA polymerase sigma factor</fullName>
    </recommendedName>
</protein>
<dbReference type="Proteomes" id="UP000593892">
    <property type="component" value="Chromosome"/>
</dbReference>
<dbReference type="InterPro" id="IPR039425">
    <property type="entry name" value="RNA_pol_sigma-70-like"/>
</dbReference>
<dbReference type="InterPro" id="IPR000838">
    <property type="entry name" value="RNA_pol_sigma70_ECF_CS"/>
</dbReference>
<dbReference type="GO" id="GO:0006352">
    <property type="term" value="P:DNA-templated transcription initiation"/>
    <property type="evidence" value="ECO:0007669"/>
    <property type="project" value="InterPro"/>
</dbReference>
<dbReference type="PANTHER" id="PTHR43133">
    <property type="entry name" value="RNA POLYMERASE ECF-TYPE SIGMA FACTO"/>
    <property type="match status" value="1"/>
</dbReference>
<name>A0A7S7NL05_PALFE</name>
<proteinExistence type="inferred from homology"/>
<dbReference type="Pfam" id="PF04542">
    <property type="entry name" value="Sigma70_r2"/>
    <property type="match status" value="1"/>
</dbReference>
<sequence length="201" mass="22793">MEHQLTGHPIFVEQSDPATVAAFTRTEFESEAMPHVNDLFRTATRILGDCARAEDVVQEVYLQAWKSYHRFEHGTNCRAWLFKILFHCINHHRRKWFRFPLLKESEEFLEANLVAPVPVSGQLTDGEILEALDQIPGDFRAVILLVDVEEFSYKDAAAILSLPLGTVMSRISRGRKLLRGLLQAVAESYGIGTKQAKEQGL</sequence>
<comment type="similarity">
    <text evidence="1 6">Belongs to the sigma-70 factor family. ECF subfamily.</text>
</comment>
<accession>A0A7S7NL05</accession>